<name>A0A485LWC0_9ZZZZ</name>
<dbReference type="GO" id="GO:0005524">
    <property type="term" value="F:ATP binding"/>
    <property type="evidence" value="ECO:0007669"/>
    <property type="project" value="UniProtKB-KW"/>
</dbReference>
<dbReference type="PRINTS" id="PR00344">
    <property type="entry name" value="BCTRLSENSOR"/>
</dbReference>
<evidence type="ECO:0000259" key="8">
    <source>
        <dbReference type="PROSITE" id="PS50112"/>
    </source>
</evidence>
<dbReference type="PANTHER" id="PTHR43065:SF46">
    <property type="entry name" value="C4-DICARBOXYLATE TRANSPORT SENSOR PROTEIN DCTB"/>
    <property type="match status" value="1"/>
</dbReference>
<dbReference type="NCBIfam" id="TIGR00229">
    <property type="entry name" value="sensory_box"/>
    <property type="match status" value="1"/>
</dbReference>
<dbReference type="InterPro" id="IPR036097">
    <property type="entry name" value="HisK_dim/P_sf"/>
</dbReference>
<accession>A0A485LWC0</accession>
<dbReference type="InterPro" id="IPR001610">
    <property type="entry name" value="PAC"/>
</dbReference>
<dbReference type="SUPFAM" id="SSF47384">
    <property type="entry name" value="Homodimeric domain of signal transducing histidine kinase"/>
    <property type="match status" value="1"/>
</dbReference>
<dbReference type="Gene3D" id="3.30.565.10">
    <property type="entry name" value="Histidine kinase-like ATPase, C-terminal domain"/>
    <property type="match status" value="1"/>
</dbReference>
<dbReference type="SUPFAM" id="SSF55785">
    <property type="entry name" value="PYP-like sensor domain (PAS domain)"/>
    <property type="match status" value="1"/>
</dbReference>
<dbReference type="CDD" id="cd00082">
    <property type="entry name" value="HisKA"/>
    <property type="match status" value="1"/>
</dbReference>
<evidence type="ECO:0000259" key="7">
    <source>
        <dbReference type="PROSITE" id="PS50109"/>
    </source>
</evidence>
<dbReference type="Pfam" id="PF02518">
    <property type="entry name" value="HATPase_c"/>
    <property type="match status" value="1"/>
</dbReference>
<keyword evidence="2 10" id="KW-0808">Transferase</keyword>
<dbReference type="AlphaFoldDB" id="A0A485LWC0"/>
<sequence length="557" mass="62325">MEQSGHLKKMSKKLADELVRLSRQLQQEISNRSRVEDALSRELEINQVFAELSSKLLSPAPVDDISLLVLKHAKRLTGSKHGYAGYIEQQTGNLICCTLSSDGWEDCLVQNKNIVFKRFGDLGGWVVKNRKTLLSNSPAEDPRAAGTPPGHIPLERVLLAPALFDGALLGVVALANSSRDYTGKDQALVERLCQLFAIAVKRMQDEEALRISEANYRAIFDAVNDAILVYDMETWLLTDVNRKAYGMYGYTPEQFQALGEAARNRNISLYTPEDIQYWLKKAAKGESPLFECRAKNKDGRFFWVEVNMNRATIRGRDCIVATVRDITNRRKIEKEMARLDRMNLVGEMAAGIGHEIRNPMTTVRGFLQLMLAKEGCKPYEEFFNLMIEELDRANEIITEYLSLAKDRPVDLHLQNLNCILKALTPLIEADATVKNKYVKFQMGDIPDLLLDDKEIRQLILNLVCNGLESMPYGGELLISTYKNGDGVILSVKDQGKGIDSSILDKIGTPFFTTKEHGTGLGLAVCYSIAARHDAVVQVDTGPGGTTFNVVFKQVERN</sequence>
<proteinExistence type="predicted"/>
<dbReference type="PROSITE" id="PS50112">
    <property type="entry name" value="PAS"/>
    <property type="match status" value="1"/>
</dbReference>
<dbReference type="SMART" id="SM00387">
    <property type="entry name" value="HATPase_c"/>
    <property type="match status" value="1"/>
</dbReference>
<dbReference type="PANTHER" id="PTHR43065">
    <property type="entry name" value="SENSOR HISTIDINE KINASE"/>
    <property type="match status" value="1"/>
</dbReference>
<feature type="domain" description="PAS" evidence="8">
    <location>
        <begin position="212"/>
        <end position="255"/>
    </location>
</feature>
<evidence type="ECO:0000256" key="2">
    <source>
        <dbReference type="ARBA" id="ARBA00022679"/>
    </source>
</evidence>
<evidence type="ECO:0000256" key="5">
    <source>
        <dbReference type="ARBA" id="ARBA00022840"/>
    </source>
</evidence>
<dbReference type="Gene3D" id="3.30.450.20">
    <property type="entry name" value="PAS domain"/>
    <property type="match status" value="1"/>
</dbReference>
<dbReference type="InterPro" id="IPR003661">
    <property type="entry name" value="HisK_dim/P_dom"/>
</dbReference>
<organism evidence="10">
    <name type="scientific">anaerobic digester metagenome</name>
    <dbReference type="NCBI Taxonomy" id="1263854"/>
    <lineage>
        <taxon>unclassified sequences</taxon>
        <taxon>metagenomes</taxon>
        <taxon>ecological metagenomes</taxon>
    </lineage>
</organism>
<protein>
    <submittedName>
        <fullName evidence="10">GAF sensor signal transduction histidine kinase</fullName>
        <ecNumber evidence="10">2.7.13.3</ecNumber>
    </submittedName>
</protein>
<dbReference type="InterPro" id="IPR005467">
    <property type="entry name" value="His_kinase_dom"/>
</dbReference>
<dbReference type="PROSITE" id="PS50109">
    <property type="entry name" value="HIS_KIN"/>
    <property type="match status" value="1"/>
</dbReference>
<dbReference type="InterPro" id="IPR003594">
    <property type="entry name" value="HATPase_dom"/>
</dbReference>
<dbReference type="Pfam" id="PF13185">
    <property type="entry name" value="GAF_2"/>
    <property type="match status" value="1"/>
</dbReference>
<dbReference type="SUPFAM" id="SSF55781">
    <property type="entry name" value="GAF domain-like"/>
    <property type="match status" value="1"/>
</dbReference>
<dbReference type="EC" id="2.7.13.3" evidence="10"/>
<evidence type="ECO:0000256" key="1">
    <source>
        <dbReference type="ARBA" id="ARBA00022553"/>
    </source>
</evidence>
<gene>
    <name evidence="10" type="ORF">SCFA_1600001</name>
</gene>
<dbReference type="EMBL" id="CAADRN010000069">
    <property type="protein sequence ID" value="VFU12245.1"/>
    <property type="molecule type" value="Genomic_DNA"/>
</dbReference>
<keyword evidence="6" id="KW-0902">Two-component regulatory system</keyword>
<evidence type="ECO:0000313" key="10">
    <source>
        <dbReference type="EMBL" id="VFU12245.1"/>
    </source>
</evidence>
<evidence type="ECO:0000256" key="6">
    <source>
        <dbReference type="ARBA" id="ARBA00023012"/>
    </source>
</evidence>
<dbReference type="PROSITE" id="PS50113">
    <property type="entry name" value="PAC"/>
    <property type="match status" value="1"/>
</dbReference>
<dbReference type="CDD" id="cd00130">
    <property type="entry name" value="PAS"/>
    <property type="match status" value="1"/>
</dbReference>
<dbReference type="SMART" id="SM00388">
    <property type="entry name" value="HisKA"/>
    <property type="match status" value="1"/>
</dbReference>
<dbReference type="SMART" id="SM00086">
    <property type="entry name" value="PAC"/>
    <property type="match status" value="1"/>
</dbReference>
<dbReference type="InterPro" id="IPR000014">
    <property type="entry name" value="PAS"/>
</dbReference>
<feature type="domain" description="PAC" evidence="9">
    <location>
        <begin position="288"/>
        <end position="338"/>
    </location>
</feature>
<dbReference type="SMART" id="SM00065">
    <property type="entry name" value="GAF"/>
    <property type="match status" value="1"/>
</dbReference>
<dbReference type="SUPFAM" id="SSF55874">
    <property type="entry name" value="ATPase domain of HSP90 chaperone/DNA topoisomerase II/histidine kinase"/>
    <property type="match status" value="1"/>
</dbReference>
<evidence type="ECO:0000256" key="3">
    <source>
        <dbReference type="ARBA" id="ARBA00022741"/>
    </source>
</evidence>
<dbReference type="InterPro" id="IPR035965">
    <property type="entry name" value="PAS-like_dom_sf"/>
</dbReference>
<keyword evidence="3" id="KW-0547">Nucleotide-binding</keyword>
<dbReference type="InterPro" id="IPR029016">
    <property type="entry name" value="GAF-like_dom_sf"/>
</dbReference>
<feature type="domain" description="Histidine kinase" evidence="7">
    <location>
        <begin position="351"/>
        <end position="555"/>
    </location>
</feature>
<evidence type="ECO:0000259" key="9">
    <source>
        <dbReference type="PROSITE" id="PS50113"/>
    </source>
</evidence>
<dbReference type="Gene3D" id="1.10.287.130">
    <property type="match status" value="1"/>
</dbReference>
<keyword evidence="5" id="KW-0067">ATP-binding</keyword>
<dbReference type="Pfam" id="PF00512">
    <property type="entry name" value="HisKA"/>
    <property type="match status" value="1"/>
</dbReference>
<keyword evidence="1" id="KW-0597">Phosphoprotein</keyword>
<dbReference type="InterPro" id="IPR004358">
    <property type="entry name" value="Sig_transdc_His_kin-like_C"/>
</dbReference>
<dbReference type="GO" id="GO:0000155">
    <property type="term" value="F:phosphorelay sensor kinase activity"/>
    <property type="evidence" value="ECO:0007669"/>
    <property type="project" value="InterPro"/>
</dbReference>
<dbReference type="InterPro" id="IPR000700">
    <property type="entry name" value="PAS-assoc_C"/>
</dbReference>
<dbReference type="Pfam" id="PF13188">
    <property type="entry name" value="PAS_8"/>
    <property type="match status" value="1"/>
</dbReference>
<dbReference type="InterPro" id="IPR003018">
    <property type="entry name" value="GAF"/>
</dbReference>
<evidence type="ECO:0000256" key="4">
    <source>
        <dbReference type="ARBA" id="ARBA00022777"/>
    </source>
</evidence>
<dbReference type="Gene3D" id="3.30.450.40">
    <property type="match status" value="1"/>
</dbReference>
<dbReference type="InterPro" id="IPR036890">
    <property type="entry name" value="HATPase_C_sf"/>
</dbReference>
<reference evidence="10" key="1">
    <citation type="submission" date="2019-03" db="EMBL/GenBank/DDBJ databases">
        <authorList>
            <person name="Hao L."/>
        </authorList>
    </citation>
    <scope>NUCLEOTIDE SEQUENCE</scope>
</reference>
<keyword evidence="4 10" id="KW-0418">Kinase</keyword>